<proteinExistence type="predicted"/>
<organism evidence="3">
    <name type="scientific">mine drainage metagenome</name>
    <dbReference type="NCBI Taxonomy" id="410659"/>
    <lineage>
        <taxon>unclassified sequences</taxon>
        <taxon>metagenomes</taxon>
        <taxon>ecological metagenomes</taxon>
    </lineage>
</organism>
<accession>A0A1J5SKY4</accession>
<evidence type="ECO:0000256" key="2">
    <source>
        <dbReference type="SAM" id="Phobius"/>
    </source>
</evidence>
<gene>
    <name evidence="3" type="ORF">GALL_87440</name>
</gene>
<comment type="caution">
    <text evidence="3">The sequence shown here is derived from an EMBL/GenBank/DDBJ whole genome shotgun (WGS) entry which is preliminary data.</text>
</comment>
<dbReference type="AlphaFoldDB" id="A0A1J5SKY4"/>
<reference evidence="3" key="1">
    <citation type="submission" date="2016-10" db="EMBL/GenBank/DDBJ databases">
        <title>Sequence of Gallionella enrichment culture.</title>
        <authorList>
            <person name="Poehlein A."/>
            <person name="Muehling M."/>
            <person name="Daniel R."/>
        </authorList>
    </citation>
    <scope>NUCLEOTIDE SEQUENCE</scope>
</reference>
<keyword evidence="2" id="KW-0472">Membrane</keyword>
<keyword evidence="2" id="KW-1133">Transmembrane helix</keyword>
<feature type="compositionally biased region" description="Polar residues" evidence="1">
    <location>
        <begin position="1"/>
        <end position="17"/>
    </location>
</feature>
<evidence type="ECO:0000313" key="3">
    <source>
        <dbReference type="EMBL" id="OIR09137.1"/>
    </source>
</evidence>
<evidence type="ECO:0000256" key="1">
    <source>
        <dbReference type="SAM" id="MobiDB-lite"/>
    </source>
</evidence>
<protein>
    <submittedName>
        <fullName evidence="3">Uncharacterized protein</fullName>
    </submittedName>
</protein>
<feature type="transmembrane region" description="Helical" evidence="2">
    <location>
        <begin position="38"/>
        <end position="58"/>
    </location>
</feature>
<keyword evidence="2" id="KW-0812">Transmembrane</keyword>
<name>A0A1J5SKY4_9ZZZZ</name>
<dbReference type="EMBL" id="MLJW01000028">
    <property type="protein sequence ID" value="OIR09137.1"/>
    <property type="molecule type" value="Genomic_DNA"/>
</dbReference>
<sequence length="160" mass="16181">MSSTASRLASNGHSTPGHSPVRGHGGAHPVAPKPRRGWGWLLLVLMAVAAAALLLTMTSRSAHGLTGRDLAQACRSLLKGTAPPAGAGGVSLRVAVANGHAMVVAEGVPPRACVGAAWDLVKDGTVAINGLVPMRVSGAKLAELCNQADTATMSWTPQGR</sequence>
<feature type="region of interest" description="Disordered" evidence="1">
    <location>
        <begin position="1"/>
        <end position="30"/>
    </location>
</feature>